<evidence type="ECO:0000256" key="7">
    <source>
        <dbReference type="HAMAP-Rule" id="MF_01376"/>
    </source>
</evidence>
<dbReference type="NCBIfam" id="NF010006">
    <property type="entry name" value="PRK13479.1"/>
    <property type="match status" value="1"/>
</dbReference>
<keyword evidence="12" id="KW-1185">Reference proteome</keyword>
<keyword evidence="2 7" id="KW-0032">Aminotransferase</keyword>
<evidence type="ECO:0000259" key="10">
    <source>
        <dbReference type="Pfam" id="PF00266"/>
    </source>
</evidence>
<keyword evidence="4 7" id="KW-0663">Pyridoxal phosphate</keyword>
<dbReference type="InterPro" id="IPR012703">
    <property type="entry name" value="NH2EtPonate_pyrv_transaminase"/>
</dbReference>
<keyword evidence="5 7" id="KW-0670">Pyruvate</keyword>
<dbReference type="InterPro" id="IPR015421">
    <property type="entry name" value="PyrdxlP-dep_Trfase_major"/>
</dbReference>
<dbReference type="GO" id="GO:0047304">
    <property type="term" value="F:2-aminoethylphosphonate-pyruvate transaminase activity"/>
    <property type="evidence" value="ECO:0007669"/>
    <property type="project" value="UniProtKB-UniRule"/>
</dbReference>
<reference evidence="11" key="1">
    <citation type="submission" date="2020-12" db="EMBL/GenBank/DDBJ databases">
        <authorList>
            <person name="Huq M.A."/>
        </authorList>
    </citation>
    <scope>NUCLEOTIDE SEQUENCE</scope>
    <source>
        <strain evidence="11">MAHUQ-46</strain>
    </source>
</reference>
<dbReference type="HAMAP" id="MF_01376">
    <property type="entry name" value="PhnW_aminotrans_5"/>
    <property type="match status" value="1"/>
</dbReference>
<comment type="catalytic activity">
    <reaction evidence="6 7">
        <text>(2-aminoethyl)phosphonate + pyruvate = phosphonoacetaldehyde + L-alanine</text>
        <dbReference type="Rhea" id="RHEA:17021"/>
        <dbReference type="ChEBI" id="CHEBI:15361"/>
        <dbReference type="ChEBI" id="CHEBI:57418"/>
        <dbReference type="ChEBI" id="CHEBI:57972"/>
        <dbReference type="ChEBI" id="CHEBI:58383"/>
        <dbReference type="EC" id="2.6.1.37"/>
    </reaction>
</comment>
<organism evidence="11 12">
    <name type="scientific">Paenibacillus roseus</name>
    <dbReference type="NCBI Taxonomy" id="2798579"/>
    <lineage>
        <taxon>Bacteria</taxon>
        <taxon>Bacillati</taxon>
        <taxon>Bacillota</taxon>
        <taxon>Bacilli</taxon>
        <taxon>Bacillales</taxon>
        <taxon>Paenibacillaceae</taxon>
        <taxon>Paenibacillus</taxon>
    </lineage>
</organism>
<evidence type="ECO:0000256" key="2">
    <source>
        <dbReference type="ARBA" id="ARBA00022576"/>
    </source>
</evidence>
<dbReference type="GO" id="GO:0019700">
    <property type="term" value="P:organic phosphonate catabolic process"/>
    <property type="evidence" value="ECO:0007669"/>
    <property type="project" value="UniProtKB-UniRule"/>
</dbReference>
<dbReference type="RefSeq" id="WP_199017600.1">
    <property type="nucleotide sequence ID" value="NZ_JAELUP010000004.1"/>
</dbReference>
<comment type="subunit">
    <text evidence="7">Homodimer.</text>
</comment>
<dbReference type="PANTHER" id="PTHR42778:SF1">
    <property type="entry name" value="2-AMINOETHYLPHOSPHONATE--PYRUVATE TRANSAMINASE"/>
    <property type="match status" value="1"/>
</dbReference>
<feature type="modified residue" description="N6-(pyridoxal phosphate)lysine" evidence="7 9">
    <location>
        <position position="193"/>
    </location>
</feature>
<keyword evidence="3 7" id="KW-0808">Transferase</keyword>
<dbReference type="InterPro" id="IPR024169">
    <property type="entry name" value="SP_NH2Trfase/AEP_transaminase"/>
</dbReference>
<evidence type="ECO:0000256" key="6">
    <source>
        <dbReference type="ARBA" id="ARBA00049460"/>
    </source>
</evidence>
<evidence type="ECO:0000256" key="8">
    <source>
        <dbReference type="PIRSR" id="PIRSR000524-1"/>
    </source>
</evidence>
<feature type="binding site" evidence="8">
    <location>
        <position position="339"/>
    </location>
    <ligand>
        <name>substrate</name>
    </ligand>
</feature>
<accession>A0A934J263</accession>
<dbReference type="InterPro" id="IPR000192">
    <property type="entry name" value="Aminotrans_V_dom"/>
</dbReference>
<comment type="cofactor">
    <cofactor evidence="1 7 9">
        <name>pyridoxal 5'-phosphate</name>
        <dbReference type="ChEBI" id="CHEBI:597326"/>
    </cofactor>
</comment>
<sequence length="369" mass="41137">MSNPYLLLTPGPLSTTSSVKEAMLKDWCTWDDDYKQIVQSIRSKLLQVGQVSEAHYTTVFMQGSGTFGVEAAIGTAVPADGKLLILVNGAYGTRMQDIAKVLGIRSETLVFAFNQKLDVEQVNEALERDDEITHVAFVHCETSTGILNPIDKLMKVIKRHRKIAIVDAMSSFGGIPIAVEDLGIDYVISSANKCIQGVPGFSFILCRISELAKCEGRARSLSLDVYDQWRVMDSEPGKWRFTSPTHVVRAFHQALIELEQEGGVEKRHERYVLHQLALVSLMEKAGFATLLPKSLQSPIITTFKYPLHSEFTFESFYRFLKEKGFVIYPGKLSEEHVFRIGTIGDISMEKMIELGKAVSAYVTDIMGGQ</sequence>
<feature type="domain" description="Aminotransferase class V" evidence="10">
    <location>
        <begin position="34"/>
        <end position="330"/>
    </location>
</feature>
<comment type="function">
    <text evidence="7">Involved in phosphonate degradation.</text>
</comment>
<dbReference type="Pfam" id="PF00266">
    <property type="entry name" value="Aminotran_5"/>
    <property type="match status" value="1"/>
</dbReference>
<dbReference type="SUPFAM" id="SSF53383">
    <property type="entry name" value="PLP-dependent transferases"/>
    <property type="match status" value="1"/>
</dbReference>
<comment type="similarity">
    <text evidence="7">Belongs to the class-V pyridoxal-phosphate-dependent aminotransferase family. PhnW subfamily.</text>
</comment>
<protein>
    <recommendedName>
        <fullName evidence="7">2-aminoethylphosphonate--pyruvate transaminase</fullName>
        <ecNumber evidence="7">2.6.1.37</ecNumber>
    </recommendedName>
    <alternativeName>
        <fullName evidence="7">2-aminoethylphosphonate aminotransferase</fullName>
    </alternativeName>
    <alternativeName>
        <fullName evidence="7">AEP transaminase</fullName>
        <shortName evidence="7">AEPT</shortName>
    </alternativeName>
</protein>
<dbReference type="Gene3D" id="3.90.1150.10">
    <property type="entry name" value="Aspartate Aminotransferase, domain 1"/>
    <property type="match status" value="1"/>
</dbReference>
<dbReference type="Gene3D" id="3.40.640.10">
    <property type="entry name" value="Type I PLP-dependent aspartate aminotransferase-like (Major domain)"/>
    <property type="match status" value="1"/>
</dbReference>
<evidence type="ECO:0000256" key="4">
    <source>
        <dbReference type="ARBA" id="ARBA00022898"/>
    </source>
</evidence>
<dbReference type="InterPro" id="IPR015422">
    <property type="entry name" value="PyrdxlP-dep_Trfase_small"/>
</dbReference>
<gene>
    <name evidence="7 11" type="primary">phnW</name>
    <name evidence="11" type="ORF">JFN88_01920</name>
</gene>
<evidence type="ECO:0000313" key="11">
    <source>
        <dbReference type="EMBL" id="MBJ6360078.1"/>
    </source>
</evidence>
<evidence type="ECO:0000256" key="9">
    <source>
        <dbReference type="PIRSR" id="PIRSR000524-50"/>
    </source>
</evidence>
<evidence type="ECO:0000256" key="3">
    <source>
        <dbReference type="ARBA" id="ARBA00022679"/>
    </source>
</evidence>
<dbReference type="InterPro" id="IPR015424">
    <property type="entry name" value="PyrdxlP-dep_Trfase"/>
</dbReference>
<evidence type="ECO:0000256" key="1">
    <source>
        <dbReference type="ARBA" id="ARBA00001933"/>
    </source>
</evidence>
<name>A0A934J263_9BACL</name>
<comment type="caution">
    <text evidence="11">The sequence shown here is derived from an EMBL/GenBank/DDBJ whole genome shotgun (WGS) entry which is preliminary data.</text>
</comment>
<dbReference type="PIRSF" id="PIRSF000524">
    <property type="entry name" value="SPT"/>
    <property type="match status" value="1"/>
</dbReference>
<dbReference type="Proteomes" id="UP000640274">
    <property type="component" value="Unassembled WGS sequence"/>
</dbReference>
<dbReference type="AlphaFoldDB" id="A0A934J263"/>
<evidence type="ECO:0000313" key="12">
    <source>
        <dbReference type="Proteomes" id="UP000640274"/>
    </source>
</evidence>
<dbReference type="NCBIfam" id="TIGR03301">
    <property type="entry name" value="PhnW-AepZ"/>
    <property type="match status" value="1"/>
</dbReference>
<dbReference type="EC" id="2.6.1.37" evidence="7"/>
<evidence type="ECO:0000256" key="5">
    <source>
        <dbReference type="ARBA" id="ARBA00023317"/>
    </source>
</evidence>
<dbReference type="NCBIfam" id="TIGR02326">
    <property type="entry name" value="transamin_PhnW"/>
    <property type="match status" value="1"/>
</dbReference>
<dbReference type="EMBL" id="JAELUP010000004">
    <property type="protein sequence ID" value="MBJ6360078.1"/>
    <property type="molecule type" value="Genomic_DNA"/>
</dbReference>
<dbReference type="PANTHER" id="PTHR42778">
    <property type="entry name" value="2-AMINOETHYLPHOSPHONATE--PYRUVATE TRANSAMINASE"/>
    <property type="match status" value="1"/>
</dbReference>
<proteinExistence type="inferred from homology"/>